<dbReference type="PANTHER" id="PTHR48182">
    <property type="entry name" value="PROTEIN SERAC1"/>
    <property type="match status" value="1"/>
</dbReference>
<dbReference type="PANTHER" id="PTHR48182:SF2">
    <property type="entry name" value="PROTEIN SERAC1"/>
    <property type="match status" value="1"/>
</dbReference>
<dbReference type="AlphaFoldDB" id="A0A232M385"/>
<evidence type="ECO:0000256" key="6">
    <source>
        <dbReference type="ARBA" id="ARBA00023136"/>
    </source>
</evidence>
<evidence type="ECO:0000256" key="2">
    <source>
        <dbReference type="ARBA" id="ARBA00004240"/>
    </source>
</evidence>
<protein>
    <submittedName>
        <fullName evidence="7">Uncharacterized protein</fullName>
    </submittedName>
</protein>
<dbReference type="EMBL" id="NPHW01002750">
    <property type="protein sequence ID" value="OXV10808.1"/>
    <property type="molecule type" value="Genomic_DNA"/>
</dbReference>
<evidence type="ECO:0000313" key="8">
    <source>
        <dbReference type="Proteomes" id="UP000243515"/>
    </source>
</evidence>
<dbReference type="GO" id="GO:0016020">
    <property type="term" value="C:membrane"/>
    <property type="evidence" value="ECO:0007669"/>
    <property type="project" value="UniProtKB-SubCell"/>
</dbReference>
<evidence type="ECO:0000256" key="4">
    <source>
        <dbReference type="ARBA" id="ARBA00022824"/>
    </source>
</evidence>
<comment type="subcellular location">
    <subcellularLocation>
        <location evidence="2">Endoplasmic reticulum</location>
    </subcellularLocation>
    <subcellularLocation>
        <location evidence="3">Membrane</location>
    </subcellularLocation>
    <subcellularLocation>
        <location evidence="1">Mitochondrion</location>
    </subcellularLocation>
</comment>
<evidence type="ECO:0000313" key="7">
    <source>
        <dbReference type="EMBL" id="OXV10808.1"/>
    </source>
</evidence>
<dbReference type="InterPro" id="IPR052374">
    <property type="entry name" value="SERAC1"/>
</dbReference>
<accession>A0A232M385</accession>
<keyword evidence="8" id="KW-1185">Reference proteome</keyword>
<dbReference type="GO" id="GO:0005739">
    <property type="term" value="C:mitochondrion"/>
    <property type="evidence" value="ECO:0007669"/>
    <property type="project" value="UniProtKB-SubCell"/>
</dbReference>
<name>A0A232M385_9EURO</name>
<keyword evidence="4" id="KW-0256">Endoplasmic reticulum</keyword>
<organism evidence="7 8">
    <name type="scientific">Elaphomyces granulatus</name>
    <dbReference type="NCBI Taxonomy" id="519963"/>
    <lineage>
        <taxon>Eukaryota</taxon>
        <taxon>Fungi</taxon>
        <taxon>Dikarya</taxon>
        <taxon>Ascomycota</taxon>
        <taxon>Pezizomycotina</taxon>
        <taxon>Eurotiomycetes</taxon>
        <taxon>Eurotiomycetidae</taxon>
        <taxon>Eurotiales</taxon>
        <taxon>Elaphomycetaceae</taxon>
        <taxon>Elaphomyces</taxon>
    </lineage>
</organism>
<comment type="caution">
    <text evidence="7">The sequence shown here is derived from an EMBL/GenBank/DDBJ whole genome shotgun (WGS) entry which is preliminary data.</text>
</comment>
<gene>
    <name evidence="7" type="ORF">Egran_01431</name>
</gene>
<proteinExistence type="predicted"/>
<evidence type="ECO:0000256" key="5">
    <source>
        <dbReference type="ARBA" id="ARBA00023128"/>
    </source>
</evidence>
<keyword evidence="5" id="KW-0496">Mitochondrion</keyword>
<dbReference type="Proteomes" id="UP000243515">
    <property type="component" value="Unassembled WGS sequence"/>
</dbReference>
<reference evidence="7 8" key="1">
    <citation type="journal article" date="2015" name="Environ. Microbiol.">
        <title>Metagenome sequence of Elaphomyces granulatus from sporocarp tissue reveals Ascomycota ectomycorrhizal fingerprints of genome expansion and a Proteobacteria-rich microbiome.</title>
        <authorList>
            <person name="Quandt C.A."/>
            <person name="Kohler A."/>
            <person name="Hesse C.N."/>
            <person name="Sharpton T.J."/>
            <person name="Martin F."/>
            <person name="Spatafora J.W."/>
        </authorList>
    </citation>
    <scope>NUCLEOTIDE SEQUENCE [LARGE SCALE GENOMIC DNA]</scope>
    <source>
        <strain evidence="7 8">OSC145934</strain>
    </source>
</reference>
<dbReference type="GO" id="GO:0005783">
    <property type="term" value="C:endoplasmic reticulum"/>
    <property type="evidence" value="ECO:0007669"/>
    <property type="project" value="UniProtKB-SubCell"/>
</dbReference>
<dbReference type="OrthoDB" id="5086500at2759"/>
<sequence length="114" mass="12725">MAPGRSPQTFGIQELYRPEEPAEIDIVAVHGLNGDAVKTWTSPSEKICWLNHPNFLPKYIKSARVLVWGYNANISSYAGKSTSSDRILQHAQTLVAQLHADRDVRLSFARPPIL</sequence>
<keyword evidence="6" id="KW-0472">Membrane</keyword>
<evidence type="ECO:0000256" key="3">
    <source>
        <dbReference type="ARBA" id="ARBA00004370"/>
    </source>
</evidence>
<evidence type="ECO:0000256" key="1">
    <source>
        <dbReference type="ARBA" id="ARBA00004173"/>
    </source>
</evidence>